<keyword evidence="3" id="KW-1185">Reference proteome</keyword>
<dbReference type="RefSeq" id="WP_346043768.1">
    <property type="nucleotide sequence ID" value="NZ_BAAACP010000005.1"/>
</dbReference>
<dbReference type="SMART" id="SM00471">
    <property type="entry name" value="HDc"/>
    <property type="match status" value="1"/>
</dbReference>
<dbReference type="SUPFAM" id="SSF109604">
    <property type="entry name" value="HD-domain/PDEase-like"/>
    <property type="match status" value="1"/>
</dbReference>
<gene>
    <name evidence="2" type="ORF">GCM10008917_11750</name>
</gene>
<name>A0ABN1M1W6_9FIRM</name>
<dbReference type="Proteomes" id="UP001400965">
    <property type="component" value="Unassembled WGS sequence"/>
</dbReference>
<accession>A0ABN1M1W6</accession>
<evidence type="ECO:0000313" key="3">
    <source>
        <dbReference type="Proteomes" id="UP001400965"/>
    </source>
</evidence>
<evidence type="ECO:0000259" key="1">
    <source>
        <dbReference type="SMART" id="SM00471"/>
    </source>
</evidence>
<dbReference type="CDD" id="cd00077">
    <property type="entry name" value="HDc"/>
    <property type="match status" value="1"/>
</dbReference>
<protein>
    <submittedName>
        <fullName evidence="2">HD domain-containing protein</fullName>
    </submittedName>
</protein>
<dbReference type="EMBL" id="BAAACP010000005">
    <property type="protein sequence ID" value="GAA0863226.1"/>
    <property type="molecule type" value="Genomic_DNA"/>
</dbReference>
<proteinExistence type="predicted"/>
<dbReference type="InterPro" id="IPR050135">
    <property type="entry name" value="dGTPase-like"/>
</dbReference>
<comment type="caution">
    <text evidence="2">The sequence shown here is derived from an EMBL/GenBank/DDBJ whole genome shotgun (WGS) entry which is preliminary data.</text>
</comment>
<sequence length="326" mass="37768">MGNKIKDYIYGEFEIDDVLIELINCSAVQRLKNIHQVGATYLVNKDLNVTRFEHSVGVMLLIKMLGGSLKEQIAGLLHDVSHTAFSHVIDFALDNNEQDYHEIIFSEVVINSEIPDILKRYGYNYKDILMDEKKWTILERKAPKLCADRVDYTLRDMYKYGYTNKSEVDLFIKDICIVNGEIVVKSIDKANWFLDLYYKEVVDFFMSPINAYAYDRLAKAIKLAINTNELHIKDILKTDNEVIEILKKSKNNDLLNLVNSLNGDIKIRINENKYDIHIKGKLRLIDPSVYINNKVFALSDLDYNVNEINNKVKDIINKGVYVEIIE</sequence>
<dbReference type="InterPro" id="IPR003607">
    <property type="entry name" value="HD/PDEase_dom"/>
</dbReference>
<reference evidence="2 3" key="1">
    <citation type="journal article" date="2019" name="Int. J. Syst. Evol. Microbiol.">
        <title>The Global Catalogue of Microorganisms (GCM) 10K type strain sequencing project: providing services to taxonomists for standard genome sequencing and annotation.</title>
        <authorList>
            <consortium name="The Broad Institute Genomics Platform"/>
            <consortium name="The Broad Institute Genome Sequencing Center for Infectious Disease"/>
            <person name="Wu L."/>
            <person name="Ma J."/>
        </authorList>
    </citation>
    <scope>NUCLEOTIDE SEQUENCE [LARGE SCALE GENOMIC DNA]</scope>
    <source>
        <strain evidence="2 3">JCM 6486</strain>
    </source>
</reference>
<feature type="domain" description="HD/PDEase" evidence="1">
    <location>
        <begin position="47"/>
        <end position="161"/>
    </location>
</feature>
<dbReference type="PANTHER" id="PTHR11373">
    <property type="entry name" value="DEOXYNUCLEOSIDE TRIPHOSPHATE TRIPHOSPHOHYDROLASE"/>
    <property type="match status" value="1"/>
</dbReference>
<dbReference type="PANTHER" id="PTHR11373:SF41">
    <property type="entry name" value="METAL-DEPENDENT PHOSPHOHYDROLASE"/>
    <property type="match status" value="1"/>
</dbReference>
<organism evidence="2 3">
    <name type="scientific">Paraclostridium tenue</name>
    <dbReference type="NCBI Taxonomy" id="1737"/>
    <lineage>
        <taxon>Bacteria</taxon>
        <taxon>Bacillati</taxon>
        <taxon>Bacillota</taxon>
        <taxon>Clostridia</taxon>
        <taxon>Peptostreptococcales</taxon>
        <taxon>Peptostreptococcaceae</taxon>
        <taxon>Paraclostridium</taxon>
    </lineage>
</organism>
<evidence type="ECO:0000313" key="2">
    <source>
        <dbReference type="EMBL" id="GAA0863226.1"/>
    </source>
</evidence>
<dbReference type="Pfam" id="PF01966">
    <property type="entry name" value="HD"/>
    <property type="match status" value="1"/>
</dbReference>
<dbReference type="Gene3D" id="1.10.3210.10">
    <property type="entry name" value="Hypothetical protein af1432"/>
    <property type="match status" value="1"/>
</dbReference>
<dbReference type="InterPro" id="IPR006674">
    <property type="entry name" value="HD_domain"/>
</dbReference>